<dbReference type="AlphaFoldDB" id="A0A9D4BZ04"/>
<dbReference type="Proteomes" id="UP000828390">
    <property type="component" value="Unassembled WGS sequence"/>
</dbReference>
<evidence type="ECO:0000313" key="2">
    <source>
        <dbReference type="Proteomes" id="UP000828390"/>
    </source>
</evidence>
<keyword evidence="2" id="KW-1185">Reference proteome</keyword>
<sequence length="78" mass="8753">MIECQTVATRITSIRRRGIHKKLCSHIRLGPPVRVSRSILQAKPRKTSGIMTSLRTLNMNGRRVYNSAVPGSVSQSFF</sequence>
<name>A0A9D4BZ04_DREPO</name>
<gene>
    <name evidence="1" type="ORF">DPMN_073428</name>
</gene>
<dbReference type="EMBL" id="JAIWYP010000014">
    <property type="protein sequence ID" value="KAH3713631.1"/>
    <property type="molecule type" value="Genomic_DNA"/>
</dbReference>
<organism evidence="1 2">
    <name type="scientific">Dreissena polymorpha</name>
    <name type="common">Zebra mussel</name>
    <name type="synonym">Mytilus polymorpha</name>
    <dbReference type="NCBI Taxonomy" id="45954"/>
    <lineage>
        <taxon>Eukaryota</taxon>
        <taxon>Metazoa</taxon>
        <taxon>Spiralia</taxon>
        <taxon>Lophotrochozoa</taxon>
        <taxon>Mollusca</taxon>
        <taxon>Bivalvia</taxon>
        <taxon>Autobranchia</taxon>
        <taxon>Heteroconchia</taxon>
        <taxon>Euheterodonta</taxon>
        <taxon>Imparidentia</taxon>
        <taxon>Neoheterodontei</taxon>
        <taxon>Myida</taxon>
        <taxon>Dreissenoidea</taxon>
        <taxon>Dreissenidae</taxon>
        <taxon>Dreissena</taxon>
    </lineage>
</organism>
<reference evidence="1" key="1">
    <citation type="journal article" date="2019" name="bioRxiv">
        <title>The Genome of the Zebra Mussel, Dreissena polymorpha: A Resource for Invasive Species Research.</title>
        <authorList>
            <person name="McCartney M.A."/>
            <person name="Auch B."/>
            <person name="Kono T."/>
            <person name="Mallez S."/>
            <person name="Zhang Y."/>
            <person name="Obille A."/>
            <person name="Becker A."/>
            <person name="Abrahante J.E."/>
            <person name="Garbe J."/>
            <person name="Badalamenti J.P."/>
            <person name="Herman A."/>
            <person name="Mangelson H."/>
            <person name="Liachko I."/>
            <person name="Sullivan S."/>
            <person name="Sone E.D."/>
            <person name="Koren S."/>
            <person name="Silverstein K.A.T."/>
            <person name="Beckman K.B."/>
            <person name="Gohl D.M."/>
        </authorList>
    </citation>
    <scope>NUCLEOTIDE SEQUENCE</scope>
    <source>
        <strain evidence="1">Duluth1</strain>
        <tissue evidence="1">Whole animal</tissue>
    </source>
</reference>
<evidence type="ECO:0000313" key="1">
    <source>
        <dbReference type="EMBL" id="KAH3713631.1"/>
    </source>
</evidence>
<reference evidence="1" key="2">
    <citation type="submission" date="2020-11" db="EMBL/GenBank/DDBJ databases">
        <authorList>
            <person name="McCartney M.A."/>
            <person name="Auch B."/>
            <person name="Kono T."/>
            <person name="Mallez S."/>
            <person name="Becker A."/>
            <person name="Gohl D.M."/>
            <person name="Silverstein K.A.T."/>
            <person name="Koren S."/>
            <person name="Bechman K.B."/>
            <person name="Herman A."/>
            <person name="Abrahante J.E."/>
            <person name="Garbe J."/>
        </authorList>
    </citation>
    <scope>NUCLEOTIDE SEQUENCE</scope>
    <source>
        <strain evidence="1">Duluth1</strain>
        <tissue evidence="1">Whole animal</tissue>
    </source>
</reference>
<protein>
    <submittedName>
        <fullName evidence="1">Uncharacterized protein</fullName>
    </submittedName>
</protein>
<comment type="caution">
    <text evidence="1">The sequence shown here is derived from an EMBL/GenBank/DDBJ whole genome shotgun (WGS) entry which is preliminary data.</text>
</comment>
<proteinExistence type="predicted"/>
<accession>A0A9D4BZ04</accession>